<sequence>MLATMALALATAASARNLAPRDECAAIAGAEAFRMALATAVANRDEAMLLPLFAPDVLLDFGGGSGRELLRERLNDPEYRLWEELDDLQRLGCAKGSDGGITMPWLWAQDLDEDDAFAVLYVTGANVPVYRGRTGDEVVTRLSWSLVGWSAFLDQEEEAEGATRGAVRLADGTTGYMCRHTVRSLLDFRLIVERMDDGQLLARAFVAGD</sequence>
<dbReference type="KEGG" id="emv:HQR01_01025"/>
<dbReference type="AlphaFoldDB" id="A0A7D4B9I9"/>
<keyword evidence="2" id="KW-1185">Reference proteome</keyword>
<dbReference type="EMBL" id="CP053921">
    <property type="protein sequence ID" value="QKG70066.1"/>
    <property type="molecule type" value="Genomic_DNA"/>
</dbReference>
<evidence type="ECO:0000313" key="1">
    <source>
        <dbReference type="EMBL" id="QKG70066.1"/>
    </source>
</evidence>
<protein>
    <submittedName>
        <fullName evidence="1">Uncharacterized protein</fullName>
    </submittedName>
</protein>
<evidence type="ECO:0000313" key="2">
    <source>
        <dbReference type="Proteomes" id="UP000504693"/>
    </source>
</evidence>
<reference evidence="1 2" key="1">
    <citation type="submission" date="2020-05" db="EMBL/GenBank/DDBJ databases">
        <title>Erythrobacter mangrovi sp. nov., isolated from rhizosphere soil of mangrove plant (Kandelia candel).</title>
        <authorList>
            <person name="Ye Y.H."/>
        </authorList>
    </citation>
    <scope>NUCLEOTIDE SEQUENCE [LARGE SCALE GENOMIC DNA]</scope>
    <source>
        <strain evidence="1 2">EB310</strain>
    </source>
</reference>
<dbReference type="Proteomes" id="UP000504693">
    <property type="component" value="Chromosome"/>
</dbReference>
<name>A0A7D4B9I9_9SPHN</name>
<proteinExistence type="predicted"/>
<dbReference type="RefSeq" id="WP_173211952.1">
    <property type="nucleotide sequence ID" value="NZ_CP053921.1"/>
</dbReference>
<accession>A0A7D4B9I9</accession>
<organism evidence="1 2">
    <name type="scientific">Erythrobacter mangrovi</name>
    <dbReference type="NCBI Taxonomy" id="2739433"/>
    <lineage>
        <taxon>Bacteria</taxon>
        <taxon>Pseudomonadati</taxon>
        <taxon>Pseudomonadota</taxon>
        <taxon>Alphaproteobacteria</taxon>
        <taxon>Sphingomonadales</taxon>
        <taxon>Erythrobacteraceae</taxon>
        <taxon>Erythrobacter/Porphyrobacter group</taxon>
        <taxon>Erythrobacter</taxon>
    </lineage>
</organism>
<gene>
    <name evidence="1" type="ORF">HQR01_01025</name>
</gene>